<comment type="caution">
    <text evidence="2">The sequence shown here is derived from an EMBL/GenBank/DDBJ whole genome shotgun (WGS) entry which is preliminary data.</text>
</comment>
<dbReference type="PANTHER" id="PTHR43031">
    <property type="entry name" value="FAD-DEPENDENT OXIDOREDUCTASE"/>
    <property type="match status" value="1"/>
</dbReference>
<evidence type="ECO:0000313" key="2">
    <source>
        <dbReference type="EMBL" id="GGM21065.1"/>
    </source>
</evidence>
<feature type="domain" description="Rhodanese" evidence="1">
    <location>
        <begin position="14"/>
        <end position="100"/>
    </location>
</feature>
<reference evidence="3" key="1">
    <citation type="journal article" date="2019" name="Int. J. Syst. Evol. Microbiol.">
        <title>The Global Catalogue of Microorganisms (GCM) 10K type strain sequencing project: providing services to taxonomists for standard genome sequencing and annotation.</title>
        <authorList>
            <consortium name="The Broad Institute Genomics Platform"/>
            <consortium name="The Broad Institute Genome Sequencing Center for Infectious Disease"/>
            <person name="Wu L."/>
            <person name="Ma J."/>
        </authorList>
    </citation>
    <scope>NUCLEOTIDE SEQUENCE [LARGE SCALE GENOMIC DNA]</scope>
    <source>
        <strain evidence="3">JCM 15443</strain>
    </source>
</reference>
<dbReference type="InterPro" id="IPR050229">
    <property type="entry name" value="GlpE_sulfurtransferase"/>
</dbReference>
<sequence>MYQDIAPQDLQKLQQQGTQIIDVREDWEYQSGHIPGARNIPLGTLPARIGELQGPLVVVCASGGRSASAAEFLAENGIHDVSNLLGGTGGWMRSGLPTEE</sequence>
<organism evidence="2 3">
    <name type="scientific">Deinococcus aerophilus</name>
    <dbReference type="NCBI Taxonomy" id="522488"/>
    <lineage>
        <taxon>Bacteria</taxon>
        <taxon>Thermotogati</taxon>
        <taxon>Deinococcota</taxon>
        <taxon>Deinococci</taxon>
        <taxon>Deinococcales</taxon>
        <taxon>Deinococcaceae</taxon>
        <taxon>Deinococcus</taxon>
    </lineage>
</organism>
<dbReference type="InterPro" id="IPR001763">
    <property type="entry name" value="Rhodanese-like_dom"/>
</dbReference>
<dbReference type="EMBL" id="BMOM01000046">
    <property type="protein sequence ID" value="GGM21065.1"/>
    <property type="molecule type" value="Genomic_DNA"/>
</dbReference>
<dbReference type="SMART" id="SM00450">
    <property type="entry name" value="RHOD"/>
    <property type="match status" value="1"/>
</dbReference>
<proteinExistence type="predicted"/>
<dbReference type="Gene3D" id="3.40.250.10">
    <property type="entry name" value="Rhodanese-like domain"/>
    <property type="match status" value="1"/>
</dbReference>
<protein>
    <recommendedName>
        <fullName evidence="1">Rhodanese domain-containing protein</fullName>
    </recommendedName>
</protein>
<dbReference type="Proteomes" id="UP000661918">
    <property type="component" value="Unassembled WGS sequence"/>
</dbReference>
<dbReference type="InterPro" id="IPR036873">
    <property type="entry name" value="Rhodanese-like_dom_sf"/>
</dbReference>
<name>A0ABQ2GZ65_9DEIO</name>
<gene>
    <name evidence="2" type="ORF">GCM10010841_31280</name>
</gene>
<keyword evidence="3" id="KW-1185">Reference proteome</keyword>
<dbReference type="PROSITE" id="PS50206">
    <property type="entry name" value="RHODANESE_3"/>
    <property type="match status" value="1"/>
</dbReference>
<dbReference type="RefSeq" id="WP_229753174.1">
    <property type="nucleotide sequence ID" value="NZ_BMOM01000046.1"/>
</dbReference>
<dbReference type="Pfam" id="PF00581">
    <property type="entry name" value="Rhodanese"/>
    <property type="match status" value="1"/>
</dbReference>
<dbReference type="CDD" id="cd00158">
    <property type="entry name" value="RHOD"/>
    <property type="match status" value="1"/>
</dbReference>
<accession>A0ABQ2GZ65</accession>
<dbReference type="InterPro" id="IPR001307">
    <property type="entry name" value="Thiosulphate_STrfase_CS"/>
</dbReference>
<evidence type="ECO:0000259" key="1">
    <source>
        <dbReference type="PROSITE" id="PS50206"/>
    </source>
</evidence>
<dbReference type="PANTHER" id="PTHR43031:SF1">
    <property type="entry name" value="PYRIDINE NUCLEOTIDE-DISULPHIDE OXIDOREDUCTASE"/>
    <property type="match status" value="1"/>
</dbReference>
<dbReference type="SUPFAM" id="SSF52821">
    <property type="entry name" value="Rhodanese/Cell cycle control phosphatase"/>
    <property type="match status" value="1"/>
</dbReference>
<evidence type="ECO:0000313" key="3">
    <source>
        <dbReference type="Proteomes" id="UP000661918"/>
    </source>
</evidence>
<dbReference type="PROSITE" id="PS00380">
    <property type="entry name" value="RHODANESE_1"/>
    <property type="match status" value="1"/>
</dbReference>